<comment type="caution">
    <text evidence="6">The sequence shown here is derived from an EMBL/GenBank/DDBJ whole genome shotgun (WGS) entry which is preliminary data.</text>
</comment>
<dbReference type="SUPFAM" id="SSF143800">
    <property type="entry name" value="L28p-like"/>
    <property type="match status" value="1"/>
</dbReference>
<evidence type="ECO:0000256" key="1">
    <source>
        <dbReference type="ARBA" id="ARBA00008196"/>
    </source>
</evidence>
<evidence type="ECO:0000313" key="6">
    <source>
        <dbReference type="EMBL" id="RDB31405.1"/>
    </source>
</evidence>
<dbReference type="PANTHER" id="PTHR33280:SF1">
    <property type="entry name" value="LARGE RIBOSOMAL SUBUNIT PROTEIN BL31C"/>
    <property type="match status" value="1"/>
</dbReference>
<dbReference type="OrthoDB" id="9803251at2"/>
<evidence type="ECO:0000256" key="4">
    <source>
        <dbReference type="ARBA" id="ARBA00023274"/>
    </source>
</evidence>
<dbReference type="InterPro" id="IPR034704">
    <property type="entry name" value="Ribosomal_bL28/bL31-like_sf"/>
</dbReference>
<keyword evidence="7" id="KW-1185">Reference proteome</keyword>
<evidence type="ECO:0000256" key="3">
    <source>
        <dbReference type="ARBA" id="ARBA00022980"/>
    </source>
</evidence>
<dbReference type="Proteomes" id="UP000253816">
    <property type="component" value="Unassembled WGS sequence"/>
</dbReference>
<dbReference type="InterPro" id="IPR027493">
    <property type="entry name" value="Ribosomal_bL31_B"/>
</dbReference>
<dbReference type="RefSeq" id="WP_114544456.1">
    <property type="nucleotide sequence ID" value="NZ_QQBG01000017.1"/>
</dbReference>
<dbReference type="GO" id="GO:0005840">
    <property type="term" value="C:ribosome"/>
    <property type="evidence" value="ECO:0007669"/>
    <property type="project" value="UniProtKB-KW"/>
</dbReference>
<dbReference type="EMBL" id="QQBG01000017">
    <property type="protein sequence ID" value="RDB31405.1"/>
    <property type="molecule type" value="Genomic_DNA"/>
</dbReference>
<organism evidence="6 7">
    <name type="scientific">Candidatus Similichlamydia laticola</name>
    <dbReference type="NCBI Taxonomy" id="2170265"/>
    <lineage>
        <taxon>Bacteria</taxon>
        <taxon>Pseudomonadati</taxon>
        <taxon>Chlamydiota</taxon>
        <taxon>Chlamydiia</taxon>
        <taxon>Parachlamydiales</taxon>
        <taxon>Candidatus Parilichlamydiaceae</taxon>
        <taxon>Candidatus Similichlamydia</taxon>
    </lineage>
</organism>
<accession>A0A369KFC9</accession>
<evidence type="ECO:0000256" key="2">
    <source>
        <dbReference type="ARBA" id="ARBA00011838"/>
    </source>
</evidence>
<sequence length="90" mass="10359">MSKKRERKARLHPEYRTVAFVDTSTGVQYLCGTTWKGKHDKTCVVNGIEYPLCEIPISSSSHPLFTGQKYVDTEGRISKFNKKYRKQSES</sequence>
<comment type="similarity">
    <text evidence="1">Belongs to the bacterial ribosomal protein bL31 family. Type B subfamily.</text>
</comment>
<keyword evidence="3 5" id="KW-0689">Ribosomal protein</keyword>
<dbReference type="GO" id="GO:1990904">
    <property type="term" value="C:ribonucleoprotein complex"/>
    <property type="evidence" value="ECO:0007669"/>
    <property type="project" value="UniProtKB-KW"/>
</dbReference>
<keyword evidence="4 5" id="KW-0687">Ribonucleoprotein</keyword>
<dbReference type="GO" id="GO:0006412">
    <property type="term" value="P:translation"/>
    <property type="evidence" value="ECO:0007669"/>
    <property type="project" value="InterPro"/>
</dbReference>
<dbReference type="AlphaFoldDB" id="A0A369KFC9"/>
<proteinExistence type="inferred from homology"/>
<dbReference type="NCBIfam" id="TIGR00105">
    <property type="entry name" value="L31"/>
    <property type="match status" value="1"/>
</dbReference>
<comment type="subunit">
    <text evidence="2">Part of the 50S ribosomal subunit.</text>
</comment>
<dbReference type="NCBIfam" id="NF002462">
    <property type="entry name" value="PRK01678.1"/>
    <property type="match status" value="1"/>
</dbReference>
<gene>
    <name evidence="6" type="ORF">HAT2_00490</name>
</gene>
<dbReference type="Gene3D" id="4.10.830.30">
    <property type="entry name" value="Ribosomal protein L31"/>
    <property type="match status" value="1"/>
</dbReference>
<protein>
    <recommendedName>
        <fullName evidence="5">50S ribosomal protein L31</fullName>
    </recommendedName>
</protein>
<evidence type="ECO:0000256" key="5">
    <source>
        <dbReference type="RuleBase" id="RU000564"/>
    </source>
</evidence>
<dbReference type="InterPro" id="IPR042105">
    <property type="entry name" value="Ribosomal_bL31_sf"/>
</dbReference>
<dbReference type="GO" id="GO:0003735">
    <property type="term" value="F:structural constituent of ribosome"/>
    <property type="evidence" value="ECO:0007669"/>
    <property type="project" value="InterPro"/>
</dbReference>
<dbReference type="PANTHER" id="PTHR33280">
    <property type="entry name" value="50S RIBOSOMAL PROTEIN L31, CHLOROPLASTIC"/>
    <property type="match status" value="1"/>
</dbReference>
<dbReference type="InterPro" id="IPR002150">
    <property type="entry name" value="Ribosomal_bL31"/>
</dbReference>
<reference evidence="6 7" key="1">
    <citation type="submission" date="2018-07" db="EMBL/GenBank/DDBJ databases">
        <title>Comparative genomics of the Candidatus Parilichlamydiaceae reveals evidence of convergent evolution and genome reduction in the phylum Chlamydiae.</title>
        <authorList>
            <person name="Taylor-Brown A."/>
            <person name="Polkinghorne A."/>
        </authorList>
    </citation>
    <scope>NUCLEOTIDE SEQUENCE [LARGE SCALE GENOMIC DNA]</scope>
    <source>
        <strain evidence="6 7">Hat2</strain>
    </source>
</reference>
<evidence type="ECO:0000313" key="7">
    <source>
        <dbReference type="Proteomes" id="UP000253816"/>
    </source>
</evidence>
<name>A0A369KFC9_9BACT</name>
<dbReference type="PRINTS" id="PR01249">
    <property type="entry name" value="RIBOSOMALL31"/>
</dbReference>
<dbReference type="Pfam" id="PF01197">
    <property type="entry name" value="Ribosomal_L31"/>
    <property type="match status" value="1"/>
</dbReference>